<evidence type="ECO:0000313" key="2">
    <source>
        <dbReference type="Proteomes" id="UP000021175"/>
    </source>
</evidence>
<dbReference type="EMBL" id="JGEU01000030">
    <property type="protein sequence ID" value="EYB11459.1"/>
    <property type="molecule type" value="Genomic_DNA"/>
</dbReference>
<dbReference type="AlphaFoldDB" id="A0AB73AQM0"/>
<accession>A0AB73AQM0</accession>
<proteinExistence type="predicted"/>
<dbReference type="Proteomes" id="UP000021175">
    <property type="component" value="Unassembled WGS sequence"/>
</dbReference>
<gene>
    <name evidence="1" type="ORF">M119_0995</name>
</gene>
<protein>
    <submittedName>
        <fullName evidence="1">Uncharacterized protein</fullName>
    </submittedName>
</protein>
<sequence length="41" mass="4838">MLYKYSKIKMFIYLIGRIKRTAALYGGNKETAVRINWLSLL</sequence>
<comment type="caution">
    <text evidence="1">The sequence shown here is derived from an EMBL/GenBank/DDBJ whole genome shotgun (WGS) entry which is preliminary data.</text>
</comment>
<evidence type="ECO:0000313" key="1">
    <source>
        <dbReference type="EMBL" id="EYB11459.1"/>
    </source>
</evidence>
<organism evidence="1 2">
    <name type="scientific">Bacteroides fragilis str. 3783N1-6</name>
    <dbReference type="NCBI Taxonomy" id="1339310"/>
    <lineage>
        <taxon>Bacteria</taxon>
        <taxon>Pseudomonadati</taxon>
        <taxon>Bacteroidota</taxon>
        <taxon>Bacteroidia</taxon>
        <taxon>Bacteroidales</taxon>
        <taxon>Bacteroidaceae</taxon>
        <taxon>Bacteroides</taxon>
    </lineage>
</organism>
<reference evidence="1 2" key="1">
    <citation type="submission" date="2014-02" db="EMBL/GenBank/DDBJ databases">
        <authorList>
            <person name="Sears C."/>
            <person name="Carroll K."/>
            <person name="Sack B.R."/>
            <person name="Qadri F."/>
            <person name="Myers L.L."/>
            <person name="Chung G.-T."/>
            <person name="Escheverria P."/>
            <person name="Fraser C.M."/>
            <person name="Sadzewicz L."/>
            <person name="Shefchek K.A."/>
            <person name="Tallon L."/>
            <person name="Das S.P."/>
            <person name="Daugherty S."/>
            <person name="Mongodin E.F."/>
        </authorList>
    </citation>
    <scope>NUCLEOTIDE SEQUENCE [LARGE SCALE GENOMIC DNA]</scope>
    <source>
        <strain evidence="1 2">3783N1-6</strain>
    </source>
</reference>
<name>A0AB73AQM0_BACFG</name>